<organism evidence="3">
    <name type="scientific">Eubosmina coregoni</name>
    <dbReference type="NCBI Taxonomy" id="186181"/>
    <lineage>
        <taxon>Eukaryota</taxon>
        <taxon>Metazoa</taxon>
        <taxon>Ecdysozoa</taxon>
        <taxon>Arthropoda</taxon>
        <taxon>Crustacea</taxon>
        <taxon>Branchiopoda</taxon>
        <taxon>Diplostraca</taxon>
        <taxon>Cladocera</taxon>
        <taxon>Anomopoda</taxon>
        <taxon>Bosminidae</taxon>
        <taxon>Eubosmina</taxon>
    </lineage>
</organism>
<dbReference type="InterPro" id="IPR019314">
    <property type="entry name" value="BORCS6"/>
</dbReference>
<feature type="domain" description="BLOC-1-related complex subunit 6 C-terminal helix" evidence="2">
    <location>
        <begin position="241"/>
        <end position="339"/>
    </location>
</feature>
<feature type="region of interest" description="Disordered" evidence="1">
    <location>
        <begin position="149"/>
        <end position="171"/>
    </location>
</feature>
<dbReference type="Pfam" id="PF10157">
    <property type="entry name" value="BORCS6"/>
    <property type="match status" value="1"/>
</dbReference>
<accession>A0A4Y7LS27</accession>
<proteinExistence type="evidence at transcript level"/>
<feature type="region of interest" description="Disordered" evidence="1">
    <location>
        <begin position="24"/>
        <end position="68"/>
    </location>
</feature>
<dbReference type="AlphaFoldDB" id="A0A4Y7LS27"/>
<reference evidence="3" key="1">
    <citation type="submission" date="2018-08" db="EMBL/GenBank/DDBJ databases">
        <authorList>
            <person name="Cornetti L."/>
        </authorList>
    </citation>
    <scope>NUCLEOTIDE SEQUENCE</scope>
    <source>
        <strain evidence="3">FI-BAL1-1</strain>
    </source>
</reference>
<feature type="compositionally biased region" description="Basic and acidic residues" evidence="1">
    <location>
        <begin position="161"/>
        <end position="171"/>
    </location>
</feature>
<dbReference type="GO" id="GO:0032418">
    <property type="term" value="P:lysosome localization"/>
    <property type="evidence" value="ECO:0007669"/>
    <property type="project" value="TreeGrafter"/>
</dbReference>
<name>A0A4Y7LS27_9CRUS</name>
<dbReference type="PANTHER" id="PTHR13440:SF7">
    <property type="entry name" value="BLOC-1 RELATED COMPLEX SUBUNIT 6"/>
    <property type="match status" value="1"/>
</dbReference>
<dbReference type="EMBL" id="LR000504">
    <property type="protein sequence ID" value="SVE70123.1"/>
    <property type="molecule type" value="mRNA"/>
</dbReference>
<dbReference type="InterPro" id="IPR046465">
    <property type="entry name" value="BORCS6_C"/>
</dbReference>
<feature type="region of interest" description="Disordered" evidence="1">
    <location>
        <begin position="204"/>
        <end position="240"/>
    </location>
</feature>
<gene>
    <name evidence="3" type="primary">EOG090X0FS7</name>
</gene>
<protein>
    <submittedName>
        <fullName evidence="3">EOG090X0FS7</fullName>
    </submittedName>
</protein>
<evidence type="ECO:0000256" key="1">
    <source>
        <dbReference type="SAM" id="MobiDB-lite"/>
    </source>
</evidence>
<feature type="compositionally biased region" description="Polar residues" evidence="1">
    <location>
        <begin position="206"/>
        <end position="225"/>
    </location>
</feature>
<feature type="compositionally biased region" description="Polar residues" evidence="1">
    <location>
        <begin position="26"/>
        <end position="40"/>
    </location>
</feature>
<evidence type="ECO:0000259" key="2">
    <source>
        <dbReference type="Pfam" id="PF10157"/>
    </source>
</evidence>
<dbReference type="PANTHER" id="PTHR13440">
    <property type="entry name" value="BLOC-1 RELATED COMPLEX SUBUNIT 6"/>
    <property type="match status" value="1"/>
</dbReference>
<sequence>MASVQRQPQWKPQVALLPIRELIRNPHSNPNSRFKQNSSEAAKADSLKSIQEAGGESPNFRNDVSGIGPLDETLEMSVVLRPRASHQGVFNRFSQPASDSNLSAYDVAKSRIPKRVLHFDDDDEPTTTNARVNTNVLKDGSSRANIATDEAKAVSSSSQSPKEKNQEETLLQKKKQIEEDIRKMSAELEKVHFIAKNLETKIRLSSPDTSESDQLTRKNQQQHSGSSKHEESAETLSNPTLINTTLLAELEKEARSIAASVDGLSEHLAMSLHTISAVTAQSVNVYKDSVCKTCDSMDANIKSMYQLMAKCEELSKSMAPIYKQAEQVKEIKRLLDKIESLS</sequence>
<dbReference type="GO" id="GO:0099078">
    <property type="term" value="C:BORC complex"/>
    <property type="evidence" value="ECO:0007669"/>
    <property type="project" value="TreeGrafter"/>
</dbReference>
<evidence type="ECO:0000313" key="3">
    <source>
        <dbReference type="EMBL" id="SVE70123.1"/>
    </source>
</evidence>